<evidence type="ECO:0000313" key="2">
    <source>
        <dbReference type="Proteomes" id="UP000020077"/>
    </source>
</evidence>
<evidence type="ECO:0000313" key="1">
    <source>
        <dbReference type="EMBL" id="KFB72970.1"/>
    </source>
</evidence>
<organism evidence="1 2">
    <name type="scientific">Candidatus Accumulibacter phosphatis</name>
    <dbReference type="NCBI Taxonomy" id="327160"/>
    <lineage>
        <taxon>Bacteria</taxon>
        <taxon>Pseudomonadati</taxon>
        <taxon>Pseudomonadota</taxon>
        <taxon>Betaproteobacteria</taxon>
        <taxon>Candidatus Accumulibacter</taxon>
    </lineage>
</organism>
<sequence length="68" mass="7178">MKLLDVVATLEDVPEGHLAKGQVGTIVDELSEDIVLVEFADLGGVAYALEPIPVGKLIQLRHTPAMAA</sequence>
<proteinExistence type="predicted"/>
<dbReference type="Pfam" id="PF16277">
    <property type="entry name" value="DUF4926"/>
    <property type="match status" value="1"/>
</dbReference>
<dbReference type="EMBL" id="JDVG02000311">
    <property type="protein sequence ID" value="KFB72970.1"/>
    <property type="molecule type" value="Genomic_DNA"/>
</dbReference>
<name>A0A080LYG5_9PROT</name>
<reference evidence="1 2" key="1">
    <citation type="submission" date="2014-02" db="EMBL/GenBank/DDBJ databases">
        <title>Expanding our view of genomic diversity in Candidatus Accumulibacter clades.</title>
        <authorList>
            <person name="Skennerton C.T."/>
            <person name="Barr J.J."/>
            <person name="Slater F.R."/>
            <person name="Bond P.L."/>
            <person name="Tyson G.W."/>
        </authorList>
    </citation>
    <scope>NUCLEOTIDE SEQUENCE [LARGE SCALE GENOMIC DNA]</scope>
    <source>
        <strain evidence="2">BA-91</strain>
    </source>
</reference>
<accession>A0A080LYG5</accession>
<dbReference type="InterPro" id="IPR032568">
    <property type="entry name" value="DUF4926"/>
</dbReference>
<gene>
    <name evidence="1" type="ORF">AW09_001806</name>
</gene>
<dbReference type="Proteomes" id="UP000020077">
    <property type="component" value="Unassembled WGS sequence"/>
</dbReference>
<evidence type="ECO:0008006" key="3">
    <source>
        <dbReference type="Google" id="ProtNLM"/>
    </source>
</evidence>
<comment type="caution">
    <text evidence="1">The sequence shown here is derived from an EMBL/GenBank/DDBJ whole genome shotgun (WGS) entry which is preliminary data.</text>
</comment>
<protein>
    <recommendedName>
        <fullName evidence="3">DUF4926 domain-containing protein</fullName>
    </recommendedName>
</protein>
<dbReference type="AlphaFoldDB" id="A0A080LYG5"/>